<comment type="caution">
    <text evidence="1">The sequence shown here is derived from an EMBL/GenBank/DDBJ whole genome shotgun (WGS) entry which is preliminary data.</text>
</comment>
<dbReference type="AlphaFoldDB" id="A0A7I9VJ21"/>
<proteinExistence type="predicted"/>
<protein>
    <recommendedName>
        <fullName evidence="3">Tetratricopeptide repeat protein</fullName>
    </recommendedName>
</protein>
<dbReference type="Pfam" id="PF13432">
    <property type="entry name" value="TPR_16"/>
    <property type="match status" value="2"/>
</dbReference>
<dbReference type="EMBL" id="BJTG01000002">
    <property type="protein sequence ID" value="GEJ56416.1"/>
    <property type="molecule type" value="Genomic_DNA"/>
</dbReference>
<keyword evidence="2" id="KW-1185">Reference proteome</keyword>
<dbReference type="SUPFAM" id="SSF48452">
    <property type="entry name" value="TPR-like"/>
    <property type="match status" value="1"/>
</dbReference>
<gene>
    <name evidence="1" type="ORF">AMYX_11570</name>
</gene>
<sequence>MQVEAPTGSLHERSPSARAHARALGCALAAAAVVLGCAAHRVTEPPPPPVVPAPPAVEPSPPPVDAARELALGREARRAGRLAEAREHLAAAADADPSAAEPRLDLAELLLDDGKELDAAGDLLRQSQLLHHDPARLARLCGALGELRGDDAYAVEAYQSALEVEPDLDLRLRRGLLLARLGRGPEAELELARVVADRPAERAARGALATLLERAGRRDAAEHQLAVMAALSPSEPAPVHDLLAFYRRRGESGHAAAVERWARALEGGQRKLRPLLPARR</sequence>
<dbReference type="InterPro" id="IPR011990">
    <property type="entry name" value="TPR-like_helical_dom_sf"/>
</dbReference>
<name>A0A7I9VJ21_9BACT</name>
<evidence type="ECO:0008006" key="3">
    <source>
        <dbReference type="Google" id="ProtNLM"/>
    </source>
</evidence>
<accession>A0A7I9VJ21</accession>
<dbReference type="Proteomes" id="UP000503640">
    <property type="component" value="Unassembled WGS sequence"/>
</dbReference>
<evidence type="ECO:0000313" key="1">
    <source>
        <dbReference type="EMBL" id="GEJ56416.1"/>
    </source>
</evidence>
<dbReference type="Gene3D" id="1.25.40.10">
    <property type="entry name" value="Tetratricopeptide repeat domain"/>
    <property type="match status" value="1"/>
</dbReference>
<organism evidence="1 2">
    <name type="scientific">Anaeromyxobacter diazotrophicus</name>
    <dbReference type="NCBI Taxonomy" id="2590199"/>
    <lineage>
        <taxon>Bacteria</taxon>
        <taxon>Pseudomonadati</taxon>
        <taxon>Myxococcota</taxon>
        <taxon>Myxococcia</taxon>
        <taxon>Myxococcales</taxon>
        <taxon>Cystobacterineae</taxon>
        <taxon>Anaeromyxobacteraceae</taxon>
        <taxon>Anaeromyxobacter</taxon>
    </lineage>
</organism>
<reference evidence="2" key="1">
    <citation type="journal article" date="2020" name="Appl. Environ. Microbiol.">
        <title>Diazotrophic Anaeromyxobacter Isolates from Soils.</title>
        <authorList>
            <person name="Masuda Y."/>
            <person name="Yamanaka H."/>
            <person name="Xu Z.X."/>
            <person name="Shiratori Y."/>
            <person name="Aono T."/>
            <person name="Amachi S."/>
            <person name="Senoo K."/>
            <person name="Itoh H."/>
        </authorList>
    </citation>
    <scope>NUCLEOTIDE SEQUENCE [LARGE SCALE GENOMIC DNA]</scope>
    <source>
        <strain evidence="2">R267</strain>
    </source>
</reference>
<evidence type="ECO:0000313" key="2">
    <source>
        <dbReference type="Proteomes" id="UP000503640"/>
    </source>
</evidence>